<evidence type="ECO:0000313" key="6">
    <source>
        <dbReference type="Proteomes" id="UP000663860"/>
    </source>
</evidence>
<evidence type="ECO:0000259" key="4">
    <source>
        <dbReference type="PROSITE" id="PS50076"/>
    </source>
</evidence>
<dbReference type="InterPro" id="IPR050889">
    <property type="entry name" value="Dendritic_Spine_Reg/Scaffold"/>
</dbReference>
<dbReference type="InterPro" id="IPR018253">
    <property type="entry name" value="DnaJ_domain_CS"/>
</dbReference>
<dbReference type="SMART" id="SM00248">
    <property type="entry name" value="ANK"/>
    <property type="match status" value="6"/>
</dbReference>
<dbReference type="PROSITE" id="PS50076">
    <property type="entry name" value="DNAJ_2"/>
    <property type="match status" value="1"/>
</dbReference>
<dbReference type="PROSITE" id="PS00636">
    <property type="entry name" value="DNAJ_1"/>
    <property type="match status" value="1"/>
</dbReference>
<dbReference type="AlphaFoldDB" id="A0A815MB98"/>
<feature type="repeat" description="ANK" evidence="3">
    <location>
        <begin position="264"/>
        <end position="296"/>
    </location>
</feature>
<gene>
    <name evidence="5" type="ORF">IZO911_LOCUS40506</name>
</gene>
<organism evidence="5 6">
    <name type="scientific">Adineta steineri</name>
    <dbReference type="NCBI Taxonomy" id="433720"/>
    <lineage>
        <taxon>Eukaryota</taxon>
        <taxon>Metazoa</taxon>
        <taxon>Spiralia</taxon>
        <taxon>Gnathifera</taxon>
        <taxon>Rotifera</taxon>
        <taxon>Eurotatoria</taxon>
        <taxon>Bdelloidea</taxon>
        <taxon>Adinetida</taxon>
        <taxon>Adinetidae</taxon>
        <taxon>Adineta</taxon>
    </lineage>
</organism>
<proteinExistence type="predicted"/>
<dbReference type="EMBL" id="CAJNOE010001381">
    <property type="protein sequence ID" value="CAF1418192.1"/>
    <property type="molecule type" value="Genomic_DNA"/>
</dbReference>
<name>A0A815MB98_9BILA</name>
<dbReference type="SUPFAM" id="SSF46565">
    <property type="entry name" value="Chaperone J-domain"/>
    <property type="match status" value="1"/>
</dbReference>
<dbReference type="Gene3D" id="1.25.40.20">
    <property type="entry name" value="Ankyrin repeat-containing domain"/>
    <property type="match status" value="3"/>
</dbReference>
<feature type="repeat" description="ANK" evidence="3">
    <location>
        <begin position="145"/>
        <end position="177"/>
    </location>
</feature>
<protein>
    <recommendedName>
        <fullName evidence="4">J domain-containing protein</fullName>
    </recommendedName>
</protein>
<sequence length="884" mass="100352">MASVDKSPYEILDVSQDINYVKLRGVYRTKIHEHKQKKISAINFRRICRAYETLSDFDKRKRYDSQKEWISELSIEKYTPQQLAAEPDLLRDLKQRLRTANLTQLNAQDPVTGHTILYTAARSGNLAAVKFLTEQGAEPDLSQRTKSTALHVASFYGHADVVRCLLESGADYRIENSGNNTAEKEAYNQDVKQVFAELKQNAYVRVAANELDWFFQNGLTQHQDTEYFAQRQTLLHCASKKGYDDLVYWLIEQKLANLDLVDFNGNSALHLAAYGGHTSIVEYLLNSGCDSTLKNRWGTTAEEEGSKHGNRIIDIFKRIRAYDMFKMAIEGKDWWFYYYFDEKSKDMTDANGTSLLYHACRHGQYSVAKWLLEHEADVNIQTTAKPRSTPLHGAKFRGHIAIVELLLEYKADVNIKNDFGATVFDEDIFEEVDKNIASQIKELLAKYKSNLKSDKLIEIHIYEDDGIEQEPIGKVKVGLKDGYKDLLSSLSKISLDQYRHFSIARRALHFQDDNTTIISAVGCARYTSSKFIDTPIRLIGHKTLSTQTTRQEPKSDLRSFIKLLDAHSKVEQLSLKAPLKQKQTINIDDLMFTFAENCITDDIDVKVTIIFSPNREKFDIPECICLFKVDLYSDTPKLVELPVVSIANQPNARLYTLATPSTYWFTSDTRRTRLSTLSGTHAFIRHVDIIPGKLALPIDMFIATALEQPLISRDNPVPCKCMNIYERDAKSFPHVVYHGTNIEVVRSILLDGFVIPGTVVSSGKRINPPKNHIARDVPAFGVADFSAAIFVSPSIYYSSDSTYAIPFVSGDQQLIPLLECSVKSNSYGTYRCTTPHYKEKPGDNMQAIEWRITDPANIQINSILFITQIESIAASKMARITKMN</sequence>
<comment type="caution">
    <text evidence="5">The sequence shown here is derived from an EMBL/GenBank/DDBJ whole genome shotgun (WGS) entry which is preliminary data.</text>
</comment>
<dbReference type="SUPFAM" id="SSF48403">
    <property type="entry name" value="Ankyrin repeat"/>
    <property type="match status" value="1"/>
</dbReference>
<evidence type="ECO:0000313" key="5">
    <source>
        <dbReference type="EMBL" id="CAF1418192.1"/>
    </source>
</evidence>
<keyword evidence="2 3" id="KW-0040">ANK repeat</keyword>
<dbReference type="InterPro" id="IPR002110">
    <property type="entry name" value="Ankyrin_rpt"/>
</dbReference>
<dbReference type="Gene3D" id="1.10.287.110">
    <property type="entry name" value="DnaJ domain"/>
    <property type="match status" value="1"/>
</dbReference>
<evidence type="ECO:0000256" key="1">
    <source>
        <dbReference type="ARBA" id="ARBA00022737"/>
    </source>
</evidence>
<dbReference type="Pfam" id="PF00226">
    <property type="entry name" value="DnaJ"/>
    <property type="match status" value="1"/>
</dbReference>
<dbReference type="Proteomes" id="UP000663860">
    <property type="component" value="Unassembled WGS sequence"/>
</dbReference>
<dbReference type="PANTHER" id="PTHR24166:SF48">
    <property type="entry name" value="PROTEIN VAPYRIN"/>
    <property type="match status" value="1"/>
</dbReference>
<dbReference type="CDD" id="cd06257">
    <property type="entry name" value="DnaJ"/>
    <property type="match status" value="1"/>
</dbReference>
<evidence type="ECO:0000256" key="3">
    <source>
        <dbReference type="PROSITE-ProRule" id="PRU00023"/>
    </source>
</evidence>
<dbReference type="PROSITE" id="PS50297">
    <property type="entry name" value="ANK_REP_REGION"/>
    <property type="match status" value="5"/>
</dbReference>
<reference evidence="5" key="1">
    <citation type="submission" date="2021-02" db="EMBL/GenBank/DDBJ databases">
        <authorList>
            <person name="Nowell W R."/>
        </authorList>
    </citation>
    <scope>NUCLEOTIDE SEQUENCE</scope>
</reference>
<accession>A0A815MB98</accession>
<feature type="repeat" description="ANK" evidence="3">
    <location>
        <begin position="112"/>
        <end position="144"/>
    </location>
</feature>
<feature type="domain" description="J" evidence="4">
    <location>
        <begin position="7"/>
        <end position="67"/>
    </location>
</feature>
<dbReference type="Pfam" id="PF12796">
    <property type="entry name" value="Ank_2"/>
    <property type="match status" value="3"/>
</dbReference>
<dbReference type="InterPro" id="IPR001623">
    <property type="entry name" value="DnaJ_domain"/>
</dbReference>
<dbReference type="InterPro" id="IPR036869">
    <property type="entry name" value="J_dom_sf"/>
</dbReference>
<dbReference type="PANTHER" id="PTHR24166">
    <property type="entry name" value="ROLLING PEBBLES, ISOFORM B"/>
    <property type="match status" value="1"/>
</dbReference>
<feature type="repeat" description="ANK" evidence="3">
    <location>
        <begin position="351"/>
        <end position="383"/>
    </location>
</feature>
<feature type="repeat" description="ANK" evidence="3">
    <location>
        <begin position="386"/>
        <end position="418"/>
    </location>
</feature>
<dbReference type="InterPro" id="IPR036770">
    <property type="entry name" value="Ankyrin_rpt-contain_sf"/>
</dbReference>
<dbReference type="PROSITE" id="PS50088">
    <property type="entry name" value="ANK_REPEAT"/>
    <property type="match status" value="5"/>
</dbReference>
<dbReference type="PRINTS" id="PR01415">
    <property type="entry name" value="ANKYRIN"/>
</dbReference>
<keyword evidence="1" id="KW-0677">Repeat</keyword>
<evidence type="ECO:0000256" key="2">
    <source>
        <dbReference type="ARBA" id="ARBA00023043"/>
    </source>
</evidence>